<dbReference type="InterPro" id="IPR012340">
    <property type="entry name" value="NA-bd_OB-fold"/>
</dbReference>
<dbReference type="GO" id="GO:1990904">
    <property type="term" value="C:ribonucleoprotein complex"/>
    <property type="evidence" value="ECO:0007669"/>
    <property type="project" value="UniProtKB-KW"/>
</dbReference>
<dbReference type="SUPFAM" id="SSF50249">
    <property type="entry name" value="Nucleic acid-binding proteins"/>
    <property type="match status" value="2"/>
</dbReference>
<feature type="domain" description="S1 motif" evidence="4">
    <location>
        <begin position="401"/>
        <end position="477"/>
    </location>
</feature>
<dbReference type="EMBL" id="FNCC01000020">
    <property type="protein sequence ID" value="SDH38853.1"/>
    <property type="molecule type" value="Genomic_DNA"/>
</dbReference>
<dbReference type="InterPro" id="IPR050437">
    <property type="entry name" value="Ribos_protein_bS1-like"/>
</dbReference>
<dbReference type="SMART" id="SM00316">
    <property type="entry name" value="S1"/>
    <property type="match status" value="2"/>
</dbReference>
<dbReference type="STRING" id="200378.SAMN05216553_120147"/>
<evidence type="ECO:0000259" key="4">
    <source>
        <dbReference type="PROSITE" id="PS50126"/>
    </source>
</evidence>
<dbReference type="GO" id="GO:0005840">
    <property type="term" value="C:ribosome"/>
    <property type="evidence" value="ECO:0007669"/>
    <property type="project" value="UniProtKB-KW"/>
</dbReference>
<dbReference type="PANTHER" id="PTHR10724:SF7">
    <property type="entry name" value="SMALL RIBOSOMAL SUBUNIT PROTEIN BS1C"/>
    <property type="match status" value="1"/>
</dbReference>
<organism evidence="5 6">
    <name type="scientific">Lentzea fradiae</name>
    <dbReference type="NCBI Taxonomy" id="200378"/>
    <lineage>
        <taxon>Bacteria</taxon>
        <taxon>Bacillati</taxon>
        <taxon>Actinomycetota</taxon>
        <taxon>Actinomycetes</taxon>
        <taxon>Pseudonocardiales</taxon>
        <taxon>Pseudonocardiaceae</taxon>
        <taxon>Lentzea</taxon>
    </lineage>
</organism>
<dbReference type="GO" id="GO:0006412">
    <property type="term" value="P:translation"/>
    <property type="evidence" value="ECO:0007669"/>
    <property type="project" value="TreeGrafter"/>
</dbReference>
<accession>A0A1G8C0M1</accession>
<evidence type="ECO:0000256" key="2">
    <source>
        <dbReference type="ARBA" id="ARBA00022980"/>
    </source>
</evidence>
<evidence type="ECO:0000313" key="5">
    <source>
        <dbReference type="EMBL" id="SDH38853.1"/>
    </source>
</evidence>
<dbReference type="Gene3D" id="2.40.50.140">
    <property type="entry name" value="Nucleic acid-binding proteins"/>
    <property type="match status" value="2"/>
</dbReference>
<keyword evidence="2" id="KW-0689">Ribosomal protein</keyword>
<dbReference type="RefSeq" id="WP_090059148.1">
    <property type="nucleotide sequence ID" value="NZ_FNCC01000020.1"/>
</dbReference>
<comment type="similarity">
    <text evidence="1">Belongs to the bacterial ribosomal protein bS1 family.</text>
</comment>
<gene>
    <name evidence="5" type="ORF">SAMN05216553_120147</name>
</gene>
<evidence type="ECO:0000313" key="6">
    <source>
        <dbReference type="Proteomes" id="UP000199623"/>
    </source>
</evidence>
<keyword evidence="6" id="KW-1185">Reference proteome</keyword>
<name>A0A1G8C0M1_9PSEU</name>
<dbReference type="GO" id="GO:0003735">
    <property type="term" value="F:structural constituent of ribosome"/>
    <property type="evidence" value="ECO:0007669"/>
    <property type="project" value="TreeGrafter"/>
</dbReference>
<keyword evidence="3" id="KW-0687">Ribonucleoprotein</keyword>
<feature type="domain" description="S1 motif" evidence="4">
    <location>
        <begin position="490"/>
        <end position="553"/>
    </location>
</feature>
<dbReference type="AlphaFoldDB" id="A0A1G8C0M1"/>
<dbReference type="Pfam" id="PF00575">
    <property type="entry name" value="S1"/>
    <property type="match status" value="2"/>
</dbReference>
<evidence type="ECO:0000256" key="1">
    <source>
        <dbReference type="ARBA" id="ARBA00006767"/>
    </source>
</evidence>
<reference evidence="6" key="1">
    <citation type="submission" date="2016-10" db="EMBL/GenBank/DDBJ databases">
        <authorList>
            <person name="Varghese N."/>
            <person name="Submissions S."/>
        </authorList>
    </citation>
    <scope>NUCLEOTIDE SEQUENCE [LARGE SCALE GENOMIC DNA]</scope>
    <source>
        <strain evidence="6">CGMCC 4.3506</strain>
    </source>
</reference>
<dbReference type="OrthoDB" id="1828825at2"/>
<dbReference type="InterPro" id="IPR003029">
    <property type="entry name" value="S1_domain"/>
</dbReference>
<protein>
    <submittedName>
        <fullName evidence="5">S1 RNA binding domain-containing protein</fullName>
    </submittedName>
</protein>
<dbReference type="GO" id="GO:0003729">
    <property type="term" value="F:mRNA binding"/>
    <property type="evidence" value="ECO:0007669"/>
    <property type="project" value="TreeGrafter"/>
</dbReference>
<evidence type="ECO:0000256" key="3">
    <source>
        <dbReference type="ARBA" id="ARBA00023274"/>
    </source>
</evidence>
<dbReference type="PROSITE" id="PS50126">
    <property type="entry name" value="S1"/>
    <property type="match status" value="2"/>
</dbReference>
<proteinExistence type="inferred from homology"/>
<dbReference type="PANTHER" id="PTHR10724">
    <property type="entry name" value="30S RIBOSOMAL PROTEIN S1"/>
    <property type="match status" value="1"/>
</dbReference>
<dbReference type="Proteomes" id="UP000199623">
    <property type="component" value="Unassembled WGS sequence"/>
</dbReference>
<sequence>METDWAASLGGLADRRLGWLAAMVSLPPLAPFPLVRQVRRAGLGRGTLHLEAELCESPMVVAVAADGIELHHGFRTKARQVLRGKVLEGVLDADELRRTTRVDAMGLSPLLELEENLVWAYVSEENPGPTADRMLTDCLLSVVRERRRRILDWAAGALARLPEPLLRTPAAWLLSELCVATRRPATRLRAPDLDQIDGDLLGEVARLLPTALVGLARDGETISFGPIARNRRIAIPVPAIAHRPVTVSWTGPDGPRQTTVDVGGQGVERVPVGAGEVRVRTVAGQVFTFEPHPQDGPAPEIAELDAKLDVIEDAWRESRTMRAWVTRTISARAAIVSLEGADGLGVLLRVEPADEREGRVAAIAAGVSLDVRISNFDRPRQRVVCRPASPGPWSSGDLEVGAEVEGRYQSSTTYGIFVSLPTSPQGWGGPVASGLVHVSEFPPSWRYSRLTLHRGDPVRVRVLSIDVERRRIALTALDDRPDPLLAHPVGEVVSGPVVRIVPFGVMIRLPSGVEALLHRSEIPAGTHLELGLEMRVRILSVNEALRRISLATEPRLRPGEPAIETMPPPQPKGRNAAPLFSDRGRADPLEVAEFLRARLGQGQLQTSRLASLVLERFGTSVYDHRGRWLGETSFTVMLRRLVPQVVISGNEVLLPPT</sequence>